<sequence length="322" mass="35217">MEFRNDHRRVDSSGASSRLSSYKDSGADIANALRQHGGLDVVTPTPSPDPSNDADWANTIPFASHPLQTSKKLDKVATNIKVVGQPPRLVELYSDKNYGNEMLRAKGGFGLPSAQLILNEGELNDVLSTRQHFPVVGKPIRGRRSHGVKVCRTLRELRDHCVDLLNQRSSVIIEDYLAGTEGTVTFNHAQGIAPYNGVVAVTQNSRLVLAEEHERDPTYGEIQSQCVAAASLLQCTAPIRINVKRISEDESSPFALFDVNMKPVILTRAWNMTGPGRTGREDQASLTALAAGGLGWDYPKLLLKILESSSALQDLRNLDLPE</sequence>
<feature type="compositionally biased region" description="Basic and acidic residues" evidence="2">
    <location>
        <begin position="1"/>
        <end position="11"/>
    </location>
</feature>
<dbReference type="Proteomes" id="UP000800036">
    <property type="component" value="Unassembled WGS sequence"/>
</dbReference>
<evidence type="ECO:0000313" key="5">
    <source>
        <dbReference type="Proteomes" id="UP000800036"/>
    </source>
</evidence>
<dbReference type="Gene3D" id="3.30.470.20">
    <property type="entry name" value="ATP-grasp fold, B domain"/>
    <property type="match status" value="1"/>
</dbReference>
<keyword evidence="1" id="KW-0547">Nucleotide-binding</keyword>
<dbReference type="AlphaFoldDB" id="A0A6A5UX98"/>
<gene>
    <name evidence="4" type="ORF">BU23DRAFT_582494</name>
</gene>
<feature type="domain" description="ATP-grasp" evidence="3">
    <location>
        <begin position="101"/>
        <end position="307"/>
    </location>
</feature>
<proteinExistence type="predicted"/>
<dbReference type="GO" id="GO:0005524">
    <property type="term" value="F:ATP binding"/>
    <property type="evidence" value="ECO:0007669"/>
    <property type="project" value="UniProtKB-UniRule"/>
</dbReference>
<dbReference type="EMBL" id="ML976706">
    <property type="protein sequence ID" value="KAF1969773.1"/>
    <property type="molecule type" value="Genomic_DNA"/>
</dbReference>
<accession>A0A6A5UX98</accession>
<dbReference type="PANTHER" id="PTHR23132">
    <property type="entry name" value="D-ALANINE--D-ALANINE LIGASE"/>
    <property type="match status" value="1"/>
</dbReference>
<dbReference type="InterPro" id="IPR011761">
    <property type="entry name" value="ATP-grasp"/>
</dbReference>
<reference evidence="4" key="1">
    <citation type="journal article" date="2020" name="Stud. Mycol.">
        <title>101 Dothideomycetes genomes: a test case for predicting lifestyles and emergence of pathogens.</title>
        <authorList>
            <person name="Haridas S."/>
            <person name="Albert R."/>
            <person name="Binder M."/>
            <person name="Bloem J."/>
            <person name="Labutti K."/>
            <person name="Salamov A."/>
            <person name="Andreopoulos B."/>
            <person name="Baker S."/>
            <person name="Barry K."/>
            <person name="Bills G."/>
            <person name="Bluhm B."/>
            <person name="Cannon C."/>
            <person name="Castanera R."/>
            <person name="Culley D."/>
            <person name="Daum C."/>
            <person name="Ezra D."/>
            <person name="Gonzalez J."/>
            <person name="Henrissat B."/>
            <person name="Kuo A."/>
            <person name="Liang C."/>
            <person name="Lipzen A."/>
            <person name="Lutzoni F."/>
            <person name="Magnuson J."/>
            <person name="Mondo S."/>
            <person name="Nolan M."/>
            <person name="Ohm R."/>
            <person name="Pangilinan J."/>
            <person name="Park H.-J."/>
            <person name="Ramirez L."/>
            <person name="Alfaro M."/>
            <person name="Sun H."/>
            <person name="Tritt A."/>
            <person name="Yoshinaga Y."/>
            <person name="Zwiers L.-H."/>
            <person name="Turgeon B."/>
            <person name="Goodwin S."/>
            <person name="Spatafora J."/>
            <person name="Crous P."/>
            <person name="Grigoriev I."/>
        </authorList>
    </citation>
    <scope>NUCLEOTIDE SEQUENCE</scope>
    <source>
        <strain evidence="4">CBS 107.79</strain>
    </source>
</reference>
<evidence type="ECO:0000256" key="1">
    <source>
        <dbReference type="PROSITE-ProRule" id="PRU00409"/>
    </source>
</evidence>
<keyword evidence="5" id="KW-1185">Reference proteome</keyword>
<dbReference type="SUPFAM" id="SSF56059">
    <property type="entry name" value="Glutathione synthetase ATP-binding domain-like"/>
    <property type="match status" value="1"/>
</dbReference>
<dbReference type="GO" id="GO:0008716">
    <property type="term" value="F:D-alanine-D-alanine ligase activity"/>
    <property type="evidence" value="ECO:0007669"/>
    <property type="project" value="TreeGrafter"/>
</dbReference>
<feature type="region of interest" description="Disordered" evidence="2">
    <location>
        <begin position="1"/>
        <end position="54"/>
    </location>
</feature>
<keyword evidence="1" id="KW-0067">ATP-binding</keyword>
<dbReference type="PANTHER" id="PTHR23132:SF23">
    <property type="entry name" value="D-ALANINE--D-ALANINE LIGASE B"/>
    <property type="match status" value="1"/>
</dbReference>
<dbReference type="GO" id="GO:0046872">
    <property type="term" value="F:metal ion binding"/>
    <property type="evidence" value="ECO:0007669"/>
    <property type="project" value="InterPro"/>
</dbReference>
<dbReference type="PROSITE" id="PS50975">
    <property type="entry name" value="ATP_GRASP"/>
    <property type="match status" value="1"/>
</dbReference>
<evidence type="ECO:0000256" key="2">
    <source>
        <dbReference type="SAM" id="MobiDB-lite"/>
    </source>
</evidence>
<feature type="compositionally biased region" description="Polar residues" evidence="2">
    <location>
        <begin position="13"/>
        <end position="23"/>
    </location>
</feature>
<evidence type="ECO:0000313" key="4">
    <source>
        <dbReference type="EMBL" id="KAF1969773.1"/>
    </source>
</evidence>
<name>A0A6A5UX98_9PLEO</name>
<organism evidence="4 5">
    <name type="scientific">Bimuria novae-zelandiae CBS 107.79</name>
    <dbReference type="NCBI Taxonomy" id="1447943"/>
    <lineage>
        <taxon>Eukaryota</taxon>
        <taxon>Fungi</taxon>
        <taxon>Dikarya</taxon>
        <taxon>Ascomycota</taxon>
        <taxon>Pezizomycotina</taxon>
        <taxon>Dothideomycetes</taxon>
        <taxon>Pleosporomycetidae</taxon>
        <taxon>Pleosporales</taxon>
        <taxon>Massarineae</taxon>
        <taxon>Didymosphaeriaceae</taxon>
        <taxon>Bimuria</taxon>
    </lineage>
</organism>
<evidence type="ECO:0000259" key="3">
    <source>
        <dbReference type="PROSITE" id="PS50975"/>
    </source>
</evidence>
<protein>
    <recommendedName>
        <fullName evidence="3">ATP-grasp domain-containing protein</fullName>
    </recommendedName>
</protein>
<dbReference type="OrthoDB" id="422362at2759"/>